<gene>
    <name evidence="1" type="ORF">Plil01_001064500</name>
</gene>
<keyword evidence="2" id="KW-1185">Reference proteome</keyword>
<dbReference type="AlphaFoldDB" id="A0A9W6U5A0"/>
<protein>
    <submittedName>
        <fullName evidence="1">Unnamed protein product</fullName>
    </submittedName>
</protein>
<dbReference type="Proteomes" id="UP001165083">
    <property type="component" value="Unassembled WGS sequence"/>
</dbReference>
<reference evidence="1" key="1">
    <citation type="submission" date="2023-04" db="EMBL/GenBank/DDBJ databases">
        <title>Phytophthora lilii NBRC 32176.</title>
        <authorList>
            <person name="Ichikawa N."/>
            <person name="Sato H."/>
            <person name="Tonouchi N."/>
        </authorList>
    </citation>
    <scope>NUCLEOTIDE SEQUENCE</scope>
    <source>
        <strain evidence="1">NBRC 32176</strain>
    </source>
</reference>
<name>A0A9W6U5A0_9STRA</name>
<organism evidence="1 2">
    <name type="scientific">Phytophthora lilii</name>
    <dbReference type="NCBI Taxonomy" id="2077276"/>
    <lineage>
        <taxon>Eukaryota</taxon>
        <taxon>Sar</taxon>
        <taxon>Stramenopiles</taxon>
        <taxon>Oomycota</taxon>
        <taxon>Peronosporomycetes</taxon>
        <taxon>Peronosporales</taxon>
        <taxon>Peronosporaceae</taxon>
        <taxon>Phytophthora</taxon>
    </lineage>
</organism>
<dbReference type="EMBL" id="BSXW01000567">
    <property type="protein sequence ID" value="GMF25732.1"/>
    <property type="molecule type" value="Genomic_DNA"/>
</dbReference>
<accession>A0A9W6U5A0</accession>
<proteinExistence type="predicted"/>
<evidence type="ECO:0000313" key="2">
    <source>
        <dbReference type="Proteomes" id="UP001165083"/>
    </source>
</evidence>
<comment type="caution">
    <text evidence="1">The sequence shown here is derived from an EMBL/GenBank/DDBJ whole genome shotgun (WGS) entry which is preliminary data.</text>
</comment>
<evidence type="ECO:0000313" key="1">
    <source>
        <dbReference type="EMBL" id="GMF25732.1"/>
    </source>
</evidence>
<sequence>MDQAVTPRPAAVISDCDQRYNVDNFHGTVHVDIALHEDVLVPRPSAVTPLGVIAAVQRSSMTVITCCH</sequence>